<accession>A0ACB9ZWU7</accession>
<dbReference type="Proteomes" id="UP001060085">
    <property type="component" value="Linkage Group LG07"/>
</dbReference>
<sequence length="227" mass="26846">MGENYEERGSIRGGRTRKGKGKKVASEVRLPERFISLKEAANFEEWTKKRRKIAPGHKVDLSDMEGTVQKQENITYQWVTSGIFQYFVLNLVRIGDHIGLEKIYNKHIFKRMGSSRNEEGMLVRGGQEDDDKEEDEEEDEGQDAMKVDKEVSEEEPEEETFRRKMKQKKRQERVKEGQSSGMHKRSLKDDLRRSKRPLKITRLYEDKVIKLKTLKTRRMLLHQEYIL</sequence>
<protein>
    <submittedName>
        <fullName evidence="1">Uncharacterized protein</fullName>
    </submittedName>
</protein>
<dbReference type="EMBL" id="CM044707">
    <property type="protein sequence ID" value="KAI5652976.1"/>
    <property type="molecule type" value="Genomic_DNA"/>
</dbReference>
<gene>
    <name evidence="1" type="ORF">M9H77_30163</name>
</gene>
<reference evidence="2" key="1">
    <citation type="journal article" date="2023" name="Nat. Plants">
        <title>Single-cell RNA sequencing provides a high-resolution roadmap for understanding the multicellular compartmentation of specialized metabolism.</title>
        <authorList>
            <person name="Sun S."/>
            <person name="Shen X."/>
            <person name="Li Y."/>
            <person name="Li Y."/>
            <person name="Wang S."/>
            <person name="Li R."/>
            <person name="Zhang H."/>
            <person name="Shen G."/>
            <person name="Guo B."/>
            <person name="Wei J."/>
            <person name="Xu J."/>
            <person name="St-Pierre B."/>
            <person name="Chen S."/>
            <person name="Sun C."/>
        </authorList>
    </citation>
    <scope>NUCLEOTIDE SEQUENCE [LARGE SCALE GENOMIC DNA]</scope>
</reference>
<proteinExistence type="predicted"/>
<keyword evidence="2" id="KW-1185">Reference proteome</keyword>
<name>A0ACB9ZWU7_CATRO</name>
<comment type="caution">
    <text evidence="1">The sequence shown here is derived from an EMBL/GenBank/DDBJ whole genome shotgun (WGS) entry which is preliminary data.</text>
</comment>
<organism evidence="1 2">
    <name type="scientific">Catharanthus roseus</name>
    <name type="common">Madagascar periwinkle</name>
    <name type="synonym">Vinca rosea</name>
    <dbReference type="NCBI Taxonomy" id="4058"/>
    <lineage>
        <taxon>Eukaryota</taxon>
        <taxon>Viridiplantae</taxon>
        <taxon>Streptophyta</taxon>
        <taxon>Embryophyta</taxon>
        <taxon>Tracheophyta</taxon>
        <taxon>Spermatophyta</taxon>
        <taxon>Magnoliopsida</taxon>
        <taxon>eudicotyledons</taxon>
        <taxon>Gunneridae</taxon>
        <taxon>Pentapetalae</taxon>
        <taxon>asterids</taxon>
        <taxon>lamiids</taxon>
        <taxon>Gentianales</taxon>
        <taxon>Apocynaceae</taxon>
        <taxon>Rauvolfioideae</taxon>
        <taxon>Vinceae</taxon>
        <taxon>Catharanthinae</taxon>
        <taxon>Catharanthus</taxon>
    </lineage>
</organism>
<evidence type="ECO:0000313" key="2">
    <source>
        <dbReference type="Proteomes" id="UP001060085"/>
    </source>
</evidence>
<evidence type="ECO:0000313" key="1">
    <source>
        <dbReference type="EMBL" id="KAI5652976.1"/>
    </source>
</evidence>